<feature type="domain" description="ABC transporter" evidence="11">
    <location>
        <begin position="382"/>
        <end position="661"/>
    </location>
</feature>
<dbReference type="GO" id="GO:0016020">
    <property type="term" value="C:membrane"/>
    <property type="evidence" value="ECO:0007669"/>
    <property type="project" value="UniProtKB-SubCell"/>
</dbReference>
<reference evidence="12 13" key="1">
    <citation type="journal article" date="2013" name="Curr. Biol.">
        <title>The Genome of the Foraminiferan Reticulomyxa filosa.</title>
        <authorList>
            <person name="Glockner G."/>
            <person name="Hulsmann N."/>
            <person name="Schleicher M."/>
            <person name="Noegel A.A."/>
            <person name="Eichinger L."/>
            <person name="Gallinger C."/>
            <person name="Pawlowski J."/>
            <person name="Sierra R."/>
            <person name="Euteneuer U."/>
            <person name="Pillet L."/>
            <person name="Moustafa A."/>
            <person name="Platzer M."/>
            <person name="Groth M."/>
            <person name="Szafranski K."/>
            <person name="Schliwa M."/>
        </authorList>
    </citation>
    <scope>NUCLEOTIDE SEQUENCE [LARGE SCALE GENOMIC DNA]</scope>
</reference>
<evidence type="ECO:0000256" key="9">
    <source>
        <dbReference type="SAM" id="MobiDB-lite"/>
    </source>
</evidence>
<keyword evidence="5" id="KW-0547">Nucleotide-binding</keyword>
<dbReference type="CDD" id="cd03263">
    <property type="entry name" value="ABC_subfamily_A"/>
    <property type="match status" value="2"/>
</dbReference>
<feature type="compositionally biased region" description="Polar residues" evidence="9">
    <location>
        <begin position="1449"/>
        <end position="1461"/>
    </location>
</feature>
<feature type="transmembrane region" description="Helical" evidence="10">
    <location>
        <begin position="1246"/>
        <end position="1268"/>
    </location>
</feature>
<feature type="domain" description="ABC transporter" evidence="11">
    <location>
        <begin position="1485"/>
        <end position="1728"/>
    </location>
</feature>
<feature type="region of interest" description="Disordered" evidence="9">
    <location>
        <begin position="1449"/>
        <end position="1480"/>
    </location>
</feature>
<feature type="compositionally biased region" description="Low complexity" evidence="9">
    <location>
        <begin position="804"/>
        <end position="819"/>
    </location>
</feature>
<gene>
    <name evidence="12" type="ORF">RFI_28481</name>
</gene>
<dbReference type="SMART" id="SM00382">
    <property type="entry name" value="AAA"/>
    <property type="match status" value="2"/>
</dbReference>
<evidence type="ECO:0000313" key="13">
    <source>
        <dbReference type="Proteomes" id="UP000023152"/>
    </source>
</evidence>
<dbReference type="FunFam" id="3.40.50.300:FF:000335">
    <property type="entry name" value="ATP binding cassette subfamily A member 5"/>
    <property type="match status" value="1"/>
</dbReference>
<sequence>MSPIFLTQQSVYKYYRSGFLGFQNALDQSFLWTIDQVQALRLKIGLHQFPFSPYEDDSFWPIIERLLPLFMAISFSYPFCIITKTLVEEKVWRLKEGFRILGGSNAAYLTSFALTYWLMFSLTNVFLTWLLSVWIFTRTHPFILFITIELFGMDMIALAMLISTFFNQPKMSATMAWVLFMFLFFIYRFVETAPHESAKDAVCISGPSAFGLGAIFYICLFIPIFFFFEKIYVLLLICLLAILQISKYEEYQIGIQWSNVSEYNELMYFRLSTALWYMFFDAVVYCLLMLYFDRVLPTEYGVRRPWYAPFEFMDDWSCYQYILQHVCRIQLSNFIFFYFMRIMFVIRVDEKEILDKSQQMHRDIDVASIETVDEKKSGAPILELKDLTKVYSGEHGRTNVAVNHLNLKMYRNQVFCLLGHNGAGKTTTCNMLTGMVPVTHGDAIVEENLLVRQRMGLCPQHDILYPRLTVWEHLQFYGNLNGMKGEELNQLCLELLTKVGLREVNIVYMYIYIYMYMYIYIYVYMCVYLRVCISLPFFTLIAFMLLILLFCDSQKRAFLSMQLSGGQKRKLSVCIALIGRTSIVILDEPTTGMDPYARRATWELIREYRKNRCIILTTHFMDEAEILADRIGIMAHGRLMCCGSPFFLKQRYDVGYALTISLSTNSDSQIVRNLAHEIQHVLKDENCKCIGYAANEVVFRISFENNAMLPTLFRYFDENRDRLNFVKYGISATTLEEVFRMINRTAIFSKEESISKRISSDGSKDSTLQVQETGMKWWKKKKVTGTNTGRYKPVTLPEKTNTDQFQHQQQQQQQQQQRQTNHLEIATDDESNIQEEKSEVSQSGHSGKKTQLDAETLPLPSTGRTTITNIEMGEVSKPSDHVDNDQDGQKRPSTTTNDHSKDTSKDRAATPEPVRRPSFLDGYDAVVKDEILGAHYEENLIDAHNMSNGCTSRLFWLHVGAILQKRYRSAKRDYKTFLCQILIPSIFMLLGLLFIRIDWWQDQPLYYFNTQDFVAKSNEELTIPYNVYDPSAVKSYYQSPSFMEIVDDYDNDAKLRQQWLGYKSTAYQSNISLPQWQDLLLRTRKDNVTARYISFWMNQVIDPSVAIIGANSSAFHGFPTGYNLATTSLTKRLTGDFDANIATASHPFARTASQQQIVDAANAFMTSINFAMGLSFVPAAFIAMLVDERVSMVKHQQLVSGVDIVSYWLGNYIFDFAMSFIPAFFLMLYCVFFQSALFVGEALFPVFLVAIAYGFSITPFTYLMSLVFGSPSTAQGFMILVYWAMSVIAMVAAWVMDIIDDPSLHRTNSKLKIVYRFIPAFCMGDAYRGIATRGVTFLWHEKISVYDERAAGLDLWVMLIEGFGYFGILLAIEWFGNSPAFLNWINSFFALHYKAPYEKKKEEWDEDVLAEYRRLSHQKNRFNRFYPIVSLFVCLFLSCQLNEPKQVQASTTGNEMIPTSRTGEKAFQSEEKHNQEKDENGRDMIELHGLRKVFRGSYSRPPTIAVQDLWFGVKKGEIFGFLGLNGAGKTTTMSILTGVFPPTSGTAYLNGFNVSNQIAVRRSLGYCPQFSALFPRLTVREHLEFYAAIKGIQQHKIPALVIQMIKDLSLEVYENRQAGQLSGGNQRFVLSLLHAKKLSVGIALIGNPPIVLLDEPSSGMDPVSRRGLWDFVSATMSGRSVILTTHSMEECEALCQRIGIMINGHLGCLGTSTHLKTRFGHGYQLDVRFNYDQTSSMYNSHEELLPHSTDGLQVQTDLLCFIDFDEKIGTNMDRVLRELKKALGEAMLLEDHGSVARLQVGTGNESIADVFEHMESLKTSLNVSNYAVSQTSLEQIFVRFAKDQRDEKEREKEMQDFQNNENVAQRLCGCCNSLFVVD</sequence>
<evidence type="ECO:0000256" key="3">
    <source>
        <dbReference type="ARBA" id="ARBA00022448"/>
    </source>
</evidence>
<feature type="transmembrane region" description="Helical" evidence="10">
    <location>
        <begin position="1163"/>
        <end position="1186"/>
    </location>
</feature>
<feature type="transmembrane region" description="Helical" evidence="10">
    <location>
        <begin position="329"/>
        <end position="348"/>
    </location>
</feature>
<dbReference type="InterPro" id="IPR003593">
    <property type="entry name" value="AAA+_ATPase"/>
</dbReference>
<evidence type="ECO:0000256" key="8">
    <source>
        <dbReference type="ARBA" id="ARBA00023136"/>
    </source>
</evidence>
<feature type="transmembrane region" description="Helical" evidence="10">
    <location>
        <begin position="527"/>
        <end position="551"/>
    </location>
</feature>
<dbReference type="InterPro" id="IPR017871">
    <property type="entry name" value="ABC_transporter-like_CS"/>
</dbReference>
<evidence type="ECO:0000256" key="2">
    <source>
        <dbReference type="ARBA" id="ARBA00008869"/>
    </source>
</evidence>
<feature type="transmembrane region" description="Helical" evidence="10">
    <location>
        <begin position="1274"/>
        <end position="1296"/>
    </location>
</feature>
<comment type="caution">
    <text evidence="12">The sequence shown here is derived from an EMBL/GenBank/DDBJ whole genome shotgun (WGS) entry which is preliminary data.</text>
</comment>
<keyword evidence="3" id="KW-0813">Transport</keyword>
<dbReference type="OMA" id="AWQDYIS"/>
<evidence type="ECO:0000313" key="12">
    <source>
        <dbReference type="EMBL" id="ETO08909.1"/>
    </source>
</evidence>
<evidence type="ECO:0000256" key="1">
    <source>
        <dbReference type="ARBA" id="ARBA00004141"/>
    </source>
</evidence>
<dbReference type="GO" id="GO:0140359">
    <property type="term" value="F:ABC-type transporter activity"/>
    <property type="evidence" value="ECO:0007669"/>
    <property type="project" value="InterPro"/>
</dbReference>
<feature type="compositionally biased region" description="Basic and acidic residues" evidence="9">
    <location>
        <begin position="877"/>
        <end position="890"/>
    </location>
</feature>
<dbReference type="InterPro" id="IPR013525">
    <property type="entry name" value="ABC2_TM"/>
</dbReference>
<feature type="transmembrane region" description="Helical" evidence="10">
    <location>
        <begin position="504"/>
        <end position="521"/>
    </location>
</feature>
<keyword evidence="8 10" id="KW-0472">Membrane</keyword>
<dbReference type="PROSITE" id="PS00211">
    <property type="entry name" value="ABC_TRANSPORTER_1"/>
    <property type="match status" value="1"/>
</dbReference>
<dbReference type="Pfam" id="PF00005">
    <property type="entry name" value="ABC_tran"/>
    <property type="match status" value="2"/>
</dbReference>
<evidence type="ECO:0000259" key="11">
    <source>
        <dbReference type="PROSITE" id="PS50893"/>
    </source>
</evidence>
<keyword evidence="4 10" id="KW-0812">Transmembrane</keyword>
<dbReference type="SUPFAM" id="SSF52540">
    <property type="entry name" value="P-loop containing nucleoside triphosphate hydrolases"/>
    <property type="match status" value="2"/>
</dbReference>
<keyword evidence="6 12" id="KW-0067">ATP-binding</keyword>
<feature type="compositionally biased region" description="Basic and acidic residues" evidence="9">
    <location>
        <begin position="1462"/>
        <end position="1480"/>
    </location>
</feature>
<organism evidence="12 13">
    <name type="scientific">Reticulomyxa filosa</name>
    <dbReference type="NCBI Taxonomy" id="46433"/>
    <lineage>
        <taxon>Eukaryota</taxon>
        <taxon>Sar</taxon>
        <taxon>Rhizaria</taxon>
        <taxon>Retaria</taxon>
        <taxon>Foraminifera</taxon>
        <taxon>Monothalamids</taxon>
        <taxon>Reticulomyxidae</taxon>
        <taxon>Reticulomyxa</taxon>
    </lineage>
</organism>
<dbReference type="GO" id="GO:0005319">
    <property type="term" value="F:lipid transporter activity"/>
    <property type="evidence" value="ECO:0007669"/>
    <property type="project" value="TreeGrafter"/>
</dbReference>
<accession>X6M4T8</accession>
<comment type="subcellular location">
    <subcellularLocation>
        <location evidence="1">Membrane</location>
        <topology evidence="1">Multi-pass membrane protein</topology>
    </subcellularLocation>
</comment>
<protein>
    <submittedName>
        <fullName evidence="12">ATP-binding cassette superfamily</fullName>
    </submittedName>
</protein>
<dbReference type="OrthoDB" id="10255969at2759"/>
<name>X6M4T8_RETFI</name>
<dbReference type="Gene3D" id="3.40.50.300">
    <property type="entry name" value="P-loop containing nucleotide triphosphate hydrolases"/>
    <property type="match status" value="2"/>
</dbReference>
<feature type="region of interest" description="Disordered" evidence="9">
    <location>
        <begin position="788"/>
        <end position="917"/>
    </location>
</feature>
<feature type="transmembrane region" description="Helical" evidence="10">
    <location>
        <begin position="108"/>
        <end position="136"/>
    </location>
</feature>
<dbReference type="InterPro" id="IPR026082">
    <property type="entry name" value="ABCA"/>
</dbReference>
<dbReference type="EMBL" id="ASPP01024567">
    <property type="protein sequence ID" value="ETO08909.1"/>
    <property type="molecule type" value="Genomic_DNA"/>
</dbReference>
<proteinExistence type="inferred from homology"/>
<dbReference type="InterPro" id="IPR003439">
    <property type="entry name" value="ABC_transporter-like_ATP-bd"/>
</dbReference>
<keyword evidence="7 10" id="KW-1133">Transmembrane helix</keyword>
<evidence type="ECO:0000256" key="5">
    <source>
        <dbReference type="ARBA" id="ARBA00022741"/>
    </source>
</evidence>
<dbReference type="PANTHER" id="PTHR19229:SF250">
    <property type="entry name" value="ABC TRANSPORTER DOMAIN-CONTAINING PROTEIN-RELATED"/>
    <property type="match status" value="1"/>
</dbReference>
<feature type="transmembrane region" description="Helical" evidence="10">
    <location>
        <begin position="173"/>
        <end position="190"/>
    </location>
</feature>
<dbReference type="InterPro" id="IPR027417">
    <property type="entry name" value="P-loop_NTPase"/>
</dbReference>
<feature type="transmembrane region" description="Helical" evidence="10">
    <location>
        <begin position="1317"/>
        <end position="1335"/>
    </location>
</feature>
<evidence type="ECO:0000256" key="10">
    <source>
        <dbReference type="SAM" id="Phobius"/>
    </source>
</evidence>
<feature type="transmembrane region" description="Helical" evidence="10">
    <location>
        <begin position="274"/>
        <end position="292"/>
    </location>
</feature>
<evidence type="ECO:0000256" key="6">
    <source>
        <dbReference type="ARBA" id="ARBA00022840"/>
    </source>
</evidence>
<evidence type="ECO:0000256" key="7">
    <source>
        <dbReference type="ARBA" id="ARBA00022989"/>
    </source>
</evidence>
<feature type="transmembrane region" description="Helical" evidence="10">
    <location>
        <begin position="142"/>
        <end position="166"/>
    </location>
</feature>
<dbReference type="PANTHER" id="PTHR19229">
    <property type="entry name" value="ATP-BINDING CASSETTE TRANSPORTER SUBFAMILY A ABCA"/>
    <property type="match status" value="1"/>
</dbReference>
<evidence type="ECO:0000256" key="4">
    <source>
        <dbReference type="ARBA" id="ARBA00022692"/>
    </source>
</evidence>
<feature type="transmembrane region" description="Helical" evidence="10">
    <location>
        <begin position="210"/>
        <end position="243"/>
    </location>
</feature>
<dbReference type="Pfam" id="PF12698">
    <property type="entry name" value="ABC2_membrane_3"/>
    <property type="match status" value="1"/>
</dbReference>
<feature type="transmembrane region" description="Helical" evidence="10">
    <location>
        <begin position="1355"/>
        <end position="1375"/>
    </location>
</feature>
<dbReference type="PROSITE" id="PS50893">
    <property type="entry name" value="ABC_TRANSPORTER_2"/>
    <property type="match status" value="2"/>
</dbReference>
<keyword evidence="13" id="KW-1185">Reference proteome</keyword>
<dbReference type="GO" id="GO:0016887">
    <property type="term" value="F:ATP hydrolysis activity"/>
    <property type="evidence" value="ECO:0007669"/>
    <property type="project" value="InterPro"/>
</dbReference>
<dbReference type="GO" id="GO:0005524">
    <property type="term" value="F:ATP binding"/>
    <property type="evidence" value="ECO:0007669"/>
    <property type="project" value="UniProtKB-KW"/>
</dbReference>
<feature type="transmembrane region" description="Helical" evidence="10">
    <location>
        <begin position="974"/>
        <end position="995"/>
    </location>
</feature>
<comment type="similarity">
    <text evidence="2">Belongs to the ABC transporter superfamily. ABCA family.</text>
</comment>
<dbReference type="Proteomes" id="UP000023152">
    <property type="component" value="Unassembled WGS sequence"/>
</dbReference>
<feature type="compositionally biased region" description="Basic and acidic residues" evidence="9">
    <location>
        <begin position="898"/>
        <end position="915"/>
    </location>
</feature>